<accession>A0ABY2TJE3</accession>
<protein>
    <submittedName>
        <fullName evidence="3">TolC family protein</fullName>
    </submittedName>
</protein>
<evidence type="ECO:0000256" key="1">
    <source>
        <dbReference type="ARBA" id="ARBA00007613"/>
    </source>
</evidence>
<dbReference type="Gene3D" id="2.20.200.10">
    <property type="entry name" value="Outer membrane efflux proteins (OEP)"/>
    <property type="match status" value="1"/>
</dbReference>
<name>A0ABY2TJE3_9BACT</name>
<comment type="similarity">
    <text evidence="1">Belongs to the outer membrane factor (OMF) (TC 1.B.17) family.</text>
</comment>
<dbReference type="InterPro" id="IPR010131">
    <property type="entry name" value="MdtP/NodT-like"/>
</dbReference>
<dbReference type="EMBL" id="NXLY01000016">
    <property type="protein sequence ID" value="TKX33425.1"/>
    <property type="molecule type" value="Genomic_DNA"/>
</dbReference>
<dbReference type="PANTHER" id="PTHR30203:SF32">
    <property type="entry name" value="CATION EFFLUX SYSTEM PROTEIN CUSC"/>
    <property type="match status" value="1"/>
</dbReference>
<dbReference type="Pfam" id="PF02321">
    <property type="entry name" value="OEP"/>
    <property type="match status" value="2"/>
</dbReference>
<evidence type="ECO:0000256" key="2">
    <source>
        <dbReference type="SAM" id="Coils"/>
    </source>
</evidence>
<gene>
    <name evidence="3" type="ORF">CQA75_07720</name>
</gene>
<keyword evidence="2" id="KW-0175">Coiled coil</keyword>
<feature type="coiled-coil region" evidence="2">
    <location>
        <begin position="355"/>
        <end position="382"/>
    </location>
</feature>
<dbReference type="RefSeq" id="WP_137624404.1">
    <property type="nucleotide sequence ID" value="NZ_NXLY01000016.1"/>
</dbReference>
<dbReference type="InterPro" id="IPR003423">
    <property type="entry name" value="OMP_efflux"/>
</dbReference>
<dbReference type="Gene3D" id="1.20.1600.10">
    <property type="entry name" value="Outer membrane efflux proteins (OEP)"/>
    <property type="match status" value="1"/>
</dbReference>
<dbReference type="PANTHER" id="PTHR30203">
    <property type="entry name" value="OUTER MEMBRANE CATION EFFLUX PROTEIN"/>
    <property type="match status" value="1"/>
</dbReference>
<dbReference type="SUPFAM" id="SSF56954">
    <property type="entry name" value="Outer membrane efflux proteins (OEP)"/>
    <property type="match status" value="1"/>
</dbReference>
<evidence type="ECO:0000313" key="3">
    <source>
        <dbReference type="EMBL" id="TKX33425.1"/>
    </source>
</evidence>
<dbReference type="PROSITE" id="PS51257">
    <property type="entry name" value="PROKAR_LIPOPROTEIN"/>
    <property type="match status" value="1"/>
</dbReference>
<comment type="caution">
    <text evidence="3">The sequence shown here is derived from an EMBL/GenBank/DDBJ whole genome shotgun (WGS) entry which is preliminary data.</text>
</comment>
<evidence type="ECO:0000313" key="4">
    <source>
        <dbReference type="Proteomes" id="UP000309584"/>
    </source>
</evidence>
<proteinExistence type="inferred from homology"/>
<dbReference type="Proteomes" id="UP000309584">
    <property type="component" value="Unassembled WGS sequence"/>
</dbReference>
<organism evidence="3 4">
    <name type="scientific">Campylobacter taeniopygiae</name>
    <dbReference type="NCBI Taxonomy" id="2510188"/>
    <lineage>
        <taxon>Bacteria</taxon>
        <taxon>Pseudomonadati</taxon>
        <taxon>Campylobacterota</taxon>
        <taxon>Epsilonproteobacteria</taxon>
        <taxon>Campylobacterales</taxon>
        <taxon>Campylobacteraceae</taxon>
        <taxon>Campylobacter</taxon>
    </lineage>
</organism>
<keyword evidence="4" id="KW-1185">Reference proteome</keyword>
<reference evidence="3 4" key="1">
    <citation type="submission" date="2018-05" db="EMBL/GenBank/DDBJ databases">
        <title>Novel Campyloabacter and Helicobacter Species and Strains.</title>
        <authorList>
            <person name="Mannion A.J."/>
            <person name="Shen Z."/>
            <person name="Fox J.G."/>
        </authorList>
    </citation>
    <scope>NUCLEOTIDE SEQUENCE [LARGE SCALE GENOMIC DNA]</scope>
    <source>
        <strain evidence="4">MIT10-5678</strain>
    </source>
</reference>
<sequence length="455" mass="52576">MKILISFLIGFFITACGTKLVLPKEPSIKQSDLKDLNISYEWYKAYGNKRLDEFIDYVLKNNSDVKVARLNLLSALARADLIDYDLYPSLSANLGFAKSKNLNSGLEGKNFNNALNLSYELDIYGKIRDSAKASEFSAKASEYDLQNLKISMVNTALNDVFELAYFNDMQNLLEQYFQNLTQMKELYTYKYELGKIEELDLLNLEQSALKAKQNLLSNEQNRNLLIKNLQDLLGKKEGFSYIEYFKTLSLSDFKELKPEFNIPLKVLAYRPDVQVKINNLKSAFKDYTSMQKSILPSVSLGGILNGSDENFNDSFKFEILSGNIKISLPFLDYGRVRQNIKISEFEYDKLLVEYEQILQSAINEYELNYKDYQSNISLLKNLEEINSKEKLIKKAYYEKYNLGKSELKDYLDAANALNSSEEELLRAKFNLYKTINLYYQITAIGEKSFKFNPKK</sequence>